<dbReference type="OrthoDB" id="9800332at2"/>
<keyword evidence="7" id="KW-0460">Magnesium</keyword>
<evidence type="ECO:0000256" key="1">
    <source>
        <dbReference type="ARBA" id="ARBA00022605"/>
    </source>
</evidence>
<dbReference type="GO" id="GO:0004765">
    <property type="term" value="F:shikimate kinase activity"/>
    <property type="evidence" value="ECO:0007669"/>
    <property type="project" value="UniProtKB-UniRule"/>
</dbReference>
<dbReference type="InterPro" id="IPR000623">
    <property type="entry name" value="Shikimate_kinase/TSH1"/>
</dbReference>
<comment type="catalytic activity">
    <reaction evidence="7">
        <text>shikimate + ATP = 3-phosphoshikimate + ADP + H(+)</text>
        <dbReference type="Rhea" id="RHEA:13121"/>
        <dbReference type="ChEBI" id="CHEBI:15378"/>
        <dbReference type="ChEBI" id="CHEBI:30616"/>
        <dbReference type="ChEBI" id="CHEBI:36208"/>
        <dbReference type="ChEBI" id="CHEBI:145989"/>
        <dbReference type="ChEBI" id="CHEBI:456216"/>
        <dbReference type="EC" id="2.7.1.71"/>
    </reaction>
</comment>
<name>A0A2U3K8I7_9BACT</name>
<dbReference type="EMBL" id="OMOD01000055">
    <property type="protein sequence ID" value="SPF35928.1"/>
    <property type="molecule type" value="Genomic_DNA"/>
</dbReference>
<dbReference type="Proteomes" id="UP000238701">
    <property type="component" value="Unassembled WGS sequence"/>
</dbReference>
<gene>
    <name evidence="7" type="primary">aroK</name>
    <name evidence="8" type="ORF">SBA1_1480002</name>
</gene>
<feature type="binding site" evidence="7">
    <location>
        <position position="171"/>
    </location>
    <ligand>
        <name>substrate</name>
    </ligand>
</feature>
<comment type="caution">
    <text evidence="7">Lacks conserved residue(s) required for the propagation of feature annotation.</text>
</comment>
<evidence type="ECO:0000256" key="6">
    <source>
        <dbReference type="ARBA" id="ARBA00023141"/>
    </source>
</evidence>
<evidence type="ECO:0000313" key="9">
    <source>
        <dbReference type="Proteomes" id="UP000238701"/>
    </source>
</evidence>
<evidence type="ECO:0000256" key="4">
    <source>
        <dbReference type="ARBA" id="ARBA00022777"/>
    </source>
</evidence>
<keyword evidence="4 7" id="KW-0418">Kinase</keyword>
<dbReference type="GO" id="GO:0009073">
    <property type="term" value="P:aromatic amino acid family biosynthetic process"/>
    <property type="evidence" value="ECO:0007669"/>
    <property type="project" value="UniProtKB-KW"/>
</dbReference>
<evidence type="ECO:0000256" key="3">
    <source>
        <dbReference type="ARBA" id="ARBA00022741"/>
    </source>
</evidence>
<comment type="cofactor">
    <cofactor evidence="7">
        <name>Mg(2+)</name>
        <dbReference type="ChEBI" id="CHEBI:18420"/>
    </cofactor>
    <text evidence="7">Binds 1 Mg(2+) ion per subunit.</text>
</comment>
<comment type="function">
    <text evidence="7">Catalyzes the specific phosphorylation of the 3-hydroxyl group of shikimic acid using ATP as a cosubstrate.</text>
</comment>
<dbReference type="Pfam" id="PF01202">
    <property type="entry name" value="SKI"/>
    <property type="match status" value="1"/>
</dbReference>
<dbReference type="PANTHER" id="PTHR21087">
    <property type="entry name" value="SHIKIMATE KINASE"/>
    <property type="match status" value="1"/>
</dbReference>
<dbReference type="Gene3D" id="3.40.50.300">
    <property type="entry name" value="P-loop containing nucleotide triphosphate hydrolases"/>
    <property type="match status" value="1"/>
</dbReference>
<keyword evidence="7" id="KW-0479">Metal-binding</keyword>
<feature type="binding site" evidence="7">
    <location>
        <position position="155"/>
    </location>
    <ligand>
        <name>ATP</name>
        <dbReference type="ChEBI" id="CHEBI:30616"/>
    </ligand>
</feature>
<protein>
    <recommendedName>
        <fullName evidence="7">Shikimate kinase</fullName>
        <shortName evidence="7">SK</shortName>
        <ecNumber evidence="7">2.7.1.71</ecNumber>
    </recommendedName>
</protein>
<keyword evidence="5 7" id="KW-0067">ATP-binding</keyword>
<dbReference type="PRINTS" id="PR01100">
    <property type="entry name" value="SHIKIMTKNASE"/>
</dbReference>
<feature type="binding site" evidence="7">
    <location>
        <begin position="41"/>
        <end position="46"/>
    </location>
    <ligand>
        <name>ATP</name>
        <dbReference type="ChEBI" id="CHEBI:30616"/>
    </ligand>
</feature>
<dbReference type="GO" id="GO:0000287">
    <property type="term" value="F:magnesium ion binding"/>
    <property type="evidence" value="ECO:0007669"/>
    <property type="project" value="UniProtKB-UniRule"/>
</dbReference>
<dbReference type="CDD" id="cd00464">
    <property type="entry name" value="SK"/>
    <property type="match status" value="1"/>
</dbReference>
<keyword evidence="1 7" id="KW-0028">Amino-acid biosynthesis</keyword>
<comment type="subunit">
    <text evidence="7">Monomer.</text>
</comment>
<feature type="binding site" evidence="7">
    <location>
        <position position="45"/>
    </location>
    <ligand>
        <name>Mg(2+)</name>
        <dbReference type="ChEBI" id="CHEBI:18420"/>
    </ligand>
</feature>
<reference evidence="9" key="1">
    <citation type="submission" date="2018-02" db="EMBL/GenBank/DDBJ databases">
        <authorList>
            <person name="Hausmann B."/>
        </authorList>
    </citation>
    <scope>NUCLEOTIDE SEQUENCE [LARGE SCALE GENOMIC DNA]</scope>
    <source>
        <strain evidence="9">Peat soil MAG SbA1</strain>
    </source>
</reference>
<dbReference type="InterPro" id="IPR027417">
    <property type="entry name" value="P-loop_NTPase"/>
</dbReference>
<dbReference type="InterPro" id="IPR031322">
    <property type="entry name" value="Shikimate/glucono_kinase"/>
</dbReference>
<dbReference type="EC" id="2.7.1.71" evidence="7"/>
<evidence type="ECO:0000256" key="7">
    <source>
        <dbReference type="HAMAP-Rule" id="MF_00109"/>
    </source>
</evidence>
<dbReference type="GO" id="GO:0005829">
    <property type="term" value="C:cytosol"/>
    <property type="evidence" value="ECO:0007669"/>
    <property type="project" value="TreeGrafter"/>
</dbReference>
<dbReference type="SUPFAM" id="SSF52540">
    <property type="entry name" value="P-loop containing nucleoside triphosphate hydrolases"/>
    <property type="match status" value="1"/>
</dbReference>
<keyword evidence="7" id="KW-0963">Cytoplasm</keyword>
<feature type="binding site" evidence="7">
    <location>
        <position position="63"/>
    </location>
    <ligand>
        <name>substrate</name>
    </ligand>
</feature>
<dbReference type="HAMAP" id="MF_00109">
    <property type="entry name" value="Shikimate_kinase"/>
    <property type="match status" value="1"/>
</dbReference>
<evidence type="ECO:0000256" key="2">
    <source>
        <dbReference type="ARBA" id="ARBA00022679"/>
    </source>
</evidence>
<evidence type="ECO:0000313" key="8">
    <source>
        <dbReference type="EMBL" id="SPF35928.1"/>
    </source>
</evidence>
<comment type="similarity">
    <text evidence="7">Belongs to the shikimate kinase family.</text>
</comment>
<keyword evidence="6 7" id="KW-0057">Aromatic amino acid biosynthesis</keyword>
<dbReference type="AlphaFoldDB" id="A0A2U3K8I7"/>
<dbReference type="GO" id="GO:0009423">
    <property type="term" value="P:chorismate biosynthetic process"/>
    <property type="evidence" value="ECO:0007669"/>
    <property type="project" value="UniProtKB-UniRule"/>
</dbReference>
<keyword evidence="3 7" id="KW-0547">Nucleotide-binding</keyword>
<evidence type="ECO:0000256" key="5">
    <source>
        <dbReference type="ARBA" id="ARBA00022840"/>
    </source>
</evidence>
<feature type="binding site" evidence="7">
    <location>
        <position position="113"/>
    </location>
    <ligand>
        <name>substrate</name>
    </ligand>
</feature>
<keyword evidence="2 7" id="KW-0808">Transferase</keyword>
<organism evidence="8 9">
    <name type="scientific">Candidatus Sulfotelmatobacter kueseliae</name>
    <dbReference type="NCBI Taxonomy" id="2042962"/>
    <lineage>
        <taxon>Bacteria</taxon>
        <taxon>Pseudomonadati</taxon>
        <taxon>Acidobacteriota</taxon>
        <taxon>Terriglobia</taxon>
        <taxon>Terriglobales</taxon>
        <taxon>Candidatus Korobacteraceae</taxon>
        <taxon>Candidatus Sulfotelmatobacter</taxon>
    </lineage>
</organism>
<dbReference type="GO" id="GO:0008652">
    <property type="term" value="P:amino acid biosynthetic process"/>
    <property type="evidence" value="ECO:0007669"/>
    <property type="project" value="UniProtKB-KW"/>
</dbReference>
<dbReference type="PANTHER" id="PTHR21087:SF16">
    <property type="entry name" value="SHIKIMATE KINASE 1, CHLOROPLASTIC"/>
    <property type="match status" value="1"/>
</dbReference>
<accession>A0A2U3K8I7</accession>
<dbReference type="GO" id="GO:0005524">
    <property type="term" value="F:ATP binding"/>
    <property type="evidence" value="ECO:0007669"/>
    <property type="project" value="UniProtKB-UniRule"/>
</dbReference>
<sequence>MKKRSVQHLGARKRIRVRRKRPSKTAARVPPNAVFLVGFMGAGKTSVGRALGQRLNSVFEDLDDRIERREGRTIAEIFRDSGEAEFRLAERAALQQVLEELSGGVARIVGLGGGTFAQEQNHRAIQASGIRTVFLDAPLPELWQRCQQSDPDTKRPLQTSANKFRELHKNRLPFYKTAFLQVDTEGKQVDAIAAEIAEKLHLKEIVMRSEQGESE</sequence>
<proteinExistence type="inferred from homology"/>
<dbReference type="UniPathway" id="UPA00053">
    <property type="reaction ID" value="UER00088"/>
</dbReference>
<comment type="subcellular location">
    <subcellularLocation>
        <location evidence="7">Cytoplasm</location>
    </subcellularLocation>
</comment>
<feature type="binding site" evidence="7">
    <location>
        <position position="87"/>
    </location>
    <ligand>
        <name>substrate</name>
    </ligand>
</feature>
<comment type="pathway">
    <text evidence="7">Metabolic intermediate biosynthesis; chorismate biosynthesis; chorismate from D-erythrose 4-phosphate and phosphoenolpyruvate: step 5/7.</text>
</comment>